<dbReference type="InterPro" id="IPR011095">
    <property type="entry name" value="Dala_Dala_lig_C"/>
</dbReference>
<dbReference type="GO" id="GO:0005524">
    <property type="term" value="F:ATP binding"/>
    <property type="evidence" value="ECO:0007669"/>
    <property type="project" value="UniProtKB-UniRule"/>
</dbReference>
<dbReference type="OrthoDB" id="9813261at2"/>
<name>A0A7M3MFL0_9BACT</name>
<dbReference type="GO" id="GO:0046872">
    <property type="term" value="F:metal ion binding"/>
    <property type="evidence" value="ECO:0007669"/>
    <property type="project" value="InterPro"/>
</dbReference>
<dbReference type="EMBL" id="QMIE01000005">
    <property type="protein sequence ID" value="TVM17905.1"/>
    <property type="molecule type" value="Genomic_DNA"/>
</dbReference>
<evidence type="ECO:0000259" key="4">
    <source>
        <dbReference type="PROSITE" id="PS50975"/>
    </source>
</evidence>
<dbReference type="RefSeq" id="WP_144302558.1">
    <property type="nucleotide sequence ID" value="NZ_QMIE01000005.1"/>
</dbReference>
<dbReference type="Pfam" id="PF07478">
    <property type="entry name" value="Dala_Dala_lig_C"/>
    <property type="match status" value="1"/>
</dbReference>
<dbReference type="PANTHER" id="PTHR23132:SF23">
    <property type="entry name" value="D-ALANINE--D-ALANINE LIGASE B"/>
    <property type="match status" value="1"/>
</dbReference>
<reference evidence="5 6" key="1">
    <citation type="submission" date="2018-06" db="EMBL/GenBank/DDBJ databases">
        <title>Complete genome of Desulfovibrio indonesiensis P37SLT.</title>
        <authorList>
            <person name="Crispim J.S."/>
            <person name="Vidigal P.M.P."/>
            <person name="Silva L.C.F."/>
            <person name="Laguardia C.N."/>
            <person name="Araujo L.C."/>
            <person name="Dias R.S."/>
            <person name="Sousa M.P."/>
            <person name="Paula S.O."/>
            <person name="Silva C."/>
        </authorList>
    </citation>
    <scope>NUCLEOTIDE SEQUENCE [LARGE SCALE GENOMIC DNA]</scope>
    <source>
        <strain evidence="5 6">P37SLT</strain>
    </source>
</reference>
<dbReference type="PROSITE" id="PS50975">
    <property type="entry name" value="ATP_GRASP"/>
    <property type="match status" value="1"/>
</dbReference>
<gene>
    <name evidence="5" type="ORF">DPQ33_07285</name>
</gene>
<keyword evidence="2 5" id="KW-0436">Ligase</keyword>
<dbReference type="Gene3D" id="3.30.470.20">
    <property type="entry name" value="ATP-grasp fold, B domain"/>
    <property type="match status" value="1"/>
</dbReference>
<dbReference type="SUPFAM" id="SSF56059">
    <property type="entry name" value="Glutathione synthetase ATP-binding domain-like"/>
    <property type="match status" value="1"/>
</dbReference>
<dbReference type="Proteomes" id="UP000448292">
    <property type="component" value="Unassembled WGS sequence"/>
</dbReference>
<keyword evidence="6" id="KW-1185">Reference proteome</keyword>
<sequence>MRIAVVHSDVGSKPSPDDLDTLVQAEAVTARLAASGHEVFTLPVRQPVRHTLERLARSRVELVFNLVETLGGTSESAYLLPSTLEQAAVPFTGAGSQALLVTGNKLAAKRLMRSAGIATPAWEEAGSEFGTTSSDYAFQPGPYLVKSVWEHGSHGLDGDSVISFADKAAVRSALVRKQRELGGAWFAEAYVAGREFCVGMLEREGQPCVLPTYEIRFEGDVGSPWLVDYAAKWDESSAMAQATPRCWDFPAEDGGLVKRLEAAALQCWRLYRLSGYARVDMRVDADGVVHVFDVNANPCLSPDAGFAAQLERGGLGLSGGLELIVAAALDNRETPFFHSPSRQAA</sequence>
<evidence type="ECO:0000256" key="1">
    <source>
        <dbReference type="ARBA" id="ARBA00010871"/>
    </source>
</evidence>
<dbReference type="AlphaFoldDB" id="A0A7M3MFL0"/>
<feature type="domain" description="ATP-grasp" evidence="4">
    <location>
        <begin position="109"/>
        <end position="326"/>
    </location>
</feature>
<evidence type="ECO:0000313" key="6">
    <source>
        <dbReference type="Proteomes" id="UP000448292"/>
    </source>
</evidence>
<comment type="caution">
    <text evidence="5">The sequence shown here is derived from an EMBL/GenBank/DDBJ whole genome shotgun (WGS) entry which is preliminary data.</text>
</comment>
<comment type="similarity">
    <text evidence="1">Belongs to the D-alanine--D-alanine ligase family.</text>
</comment>
<evidence type="ECO:0000256" key="3">
    <source>
        <dbReference type="PROSITE-ProRule" id="PRU00409"/>
    </source>
</evidence>
<evidence type="ECO:0000256" key="2">
    <source>
        <dbReference type="ARBA" id="ARBA00022598"/>
    </source>
</evidence>
<dbReference type="GO" id="GO:0008716">
    <property type="term" value="F:D-alanine-D-alanine ligase activity"/>
    <property type="evidence" value="ECO:0007669"/>
    <property type="project" value="InterPro"/>
</dbReference>
<evidence type="ECO:0000313" key="5">
    <source>
        <dbReference type="EMBL" id="TVM17905.1"/>
    </source>
</evidence>
<dbReference type="InterPro" id="IPR011761">
    <property type="entry name" value="ATP-grasp"/>
</dbReference>
<accession>A0A7M3MFL0</accession>
<keyword evidence="3" id="KW-0067">ATP-binding</keyword>
<proteinExistence type="inferred from homology"/>
<dbReference type="PANTHER" id="PTHR23132">
    <property type="entry name" value="D-ALANINE--D-ALANINE LIGASE"/>
    <property type="match status" value="1"/>
</dbReference>
<keyword evidence="3" id="KW-0547">Nucleotide-binding</keyword>
<protein>
    <submittedName>
        <fullName evidence="5">D-alanine--D-alanine ligase</fullName>
    </submittedName>
</protein>
<organism evidence="5 6">
    <name type="scientific">Oceanidesulfovibrio indonesiensis</name>
    <dbReference type="NCBI Taxonomy" id="54767"/>
    <lineage>
        <taxon>Bacteria</taxon>
        <taxon>Pseudomonadati</taxon>
        <taxon>Thermodesulfobacteriota</taxon>
        <taxon>Desulfovibrionia</taxon>
        <taxon>Desulfovibrionales</taxon>
        <taxon>Desulfovibrionaceae</taxon>
        <taxon>Oceanidesulfovibrio</taxon>
    </lineage>
</organism>